<protein>
    <recommendedName>
        <fullName evidence="3">Transposase</fullName>
    </recommendedName>
</protein>
<name>A0ABP2KG91_NEIMU</name>
<dbReference type="EMBL" id="ACRG01000004">
    <property type="protein sequence ID" value="EFV81263.1"/>
    <property type="molecule type" value="Genomic_DNA"/>
</dbReference>
<comment type="caution">
    <text evidence="1">The sequence shown here is derived from an EMBL/GenBank/DDBJ whole genome shotgun (WGS) entry which is preliminary data.</text>
</comment>
<evidence type="ECO:0000313" key="1">
    <source>
        <dbReference type="EMBL" id="EFV81263.1"/>
    </source>
</evidence>
<evidence type="ECO:0000313" key="2">
    <source>
        <dbReference type="Proteomes" id="UP000003612"/>
    </source>
</evidence>
<keyword evidence="2" id="KW-1185">Reference proteome</keyword>
<accession>A0ABP2KG91</accession>
<evidence type="ECO:0008006" key="3">
    <source>
        <dbReference type="Google" id="ProtNLM"/>
    </source>
</evidence>
<organism evidence="1 2">
    <name type="scientific">Neisseria mucosa C102</name>
    <dbReference type="NCBI Taxonomy" id="435832"/>
    <lineage>
        <taxon>Bacteria</taxon>
        <taxon>Pseudomonadati</taxon>
        <taxon>Pseudomonadota</taxon>
        <taxon>Betaproteobacteria</taxon>
        <taxon>Neisseriales</taxon>
        <taxon>Neisseriaceae</taxon>
        <taxon>Neisseria</taxon>
    </lineage>
</organism>
<dbReference type="Proteomes" id="UP000003612">
    <property type="component" value="Unassembled WGS sequence"/>
</dbReference>
<gene>
    <name evidence="1" type="ORF">HMPREF0604_00719</name>
</gene>
<sequence length="58" mass="6669">MVCQGRLKSFQTAQNPIYFIVNVHIGLLKMMFSKIGADKLFSSLEMERFSPILSYILI</sequence>
<proteinExistence type="predicted"/>
<reference evidence="1 2" key="1">
    <citation type="submission" date="2010-12" db="EMBL/GenBank/DDBJ databases">
        <title>The Genome Sequence of Neisseria mucosa strain C102.</title>
        <authorList>
            <consortium name="The Broad Institute Genome Sequencing Platform"/>
            <person name="Earl A."/>
            <person name="Ward D."/>
            <person name="Feldgarden M."/>
            <person name="Gevers D."/>
            <person name="Sibley C.D."/>
            <person name="Field T.R."/>
            <person name="Grinwis M."/>
            <person name="Eshaghurshan C.S."/>
            <person name="Surette M."/>
            <person name="Young S.K."/>
            <person name="Zeng Q."/>
            <person name="Gargeya S."/>
            <person name="Fitzgerald M."/>
            <person name="Haas B."/>
            <person name="Abouelleil A."/>
            <person name="Alvarado L."/>
            <person name="Arachchi H.M."/>
            <person name="Berlin A."/>
            <person name="Brown A."/>
            <person name="Chapman S.B."/>
            <person name="Chen Z."/>
            <person name="Dunbar C."/>
            <person name="Freedman E."/>
            <person name="Gearin G."/>
            <person name="Gellesch M."/>
            <person name="Goldberg J."/>
            <person name="Griggs A."/>
            <person name="Gujja S."/>
            <person name="Heilman E."/>
            <person name="Heiman D."/>
            <person name="Howarth C."/>
            <person name="Larson L."/>
            <person name="Lui A."/>
            <person name="MacDonald P.J.P."/>
            <person name="Mehta T."/>
            <person name="Montmayeur A."/>
            <person name="Murphy C."/>
            <person name="Neiman D."/>
            <person name="Pearson M."/>
            <person name="Priest M."/>
            <person name="Roberts A."/>
            <person name="Saif S."/>
            <person name="Shea T."/>
            <person name="Shenoy N."/>
            <person name="Sisk P."/>
            <person name="Stolte C."/>
            <person name="Sykes S."/>
            <person name="White J."/>
            <person name="Yandava C."/>
            <person name="Nusbaum C."/>
            <person name="Birren B."/>
        </authorList>
    </citation>
    <scope>NUCLEOTIDE SEQUENCE [LARGE SCALE GENOMIC DNA]</scope>
    <source>
        <strain evidence="1 2">C102</strain>
    </source>
</reference>